<accession>A0ACC4DEI0</accession>
<gene>
    <name evidence="1" type="ORF">ACCO45_010055</name>
</gene>
<name>A0ACC4DEI0_PURLI</name>
<reference evidence="1" key="1">
    <citation type="submission" date="2024-12" db="EMBL/GenBank/DDBJ databases">
        <title>Comparative genomics and development of molecular markers within Purpureocillium lilacinum and among Purpureocillium species.</title>
        <authorList>
            <person name="Yeh Z.-Y."/>
            <person name="Ni N.-T."/>
            <person name="Lo P.-H."/>
            <person name="Mushyakhwo K."/>
            <person name="Lin C.-F."/>
            <person name="Nai Y.-S."/>
        </authorList>
    </citation>
    <scope>NUCLEOTIDE SEQUENCE</scope>
    <source>
        <strain evidence="1">NCHU-NPUST-175</strain>
    </source>
</reference>
<protein>
    <submittedName>
        <fullName evidence="1">Uncharacterized protein</fullName>
    </submittedName>
</protein>
<evidence type="ECO:0000313" key="1">
    <source>
        <dbReference type="EMBL" id="KAL3954492.1"/>
    </source>
</evidence>
<dbReference type="EMBL" id="JBGNUJ010000010">
    <property type="protein sequence ID" value="KAL3954492.1"/>
    <property type="molecule type" value="Genomic_DNA"/>
</dbReference>
<dbReference type="Proteomes" id="UP001638806">
    <property type="component" value="Unassembled WGS sequence"/>
</dbReference>
<proteinExistence type="predicted"/>
<comment type="caution">
    <text evidence="1">The sequence shown here is derived from an EMBL/GenBank/DDBJ whole genome shotgun (WGS) entry which is preliminary data.</text>
</comment>
<organism evidence="1 2">
    <name type="scientific">Purpureocillium lilacinum</name>
    <name type="common">Paecilomyces lilacinus</name>
    <dbReference type="NCBI Taxonomy" id="33203"/>
    <lineage>
        <taxon>Eukaryota</taxon>
        <taxon>Fungi</taxon>
        <taxon>Dikarya</taxon>
        <taxon>Ascomycota</taxon>
        <taxon>Pezizomycotina</taxon>
        <taxon>Sordariomycetes</taxon>
        <taxon>Hypocreomycetidae</taxon>
        <taxon>Hypocreales</taxon>
        <taxon>Ophiocordycipitaceae</taxon>
        <taxon>Purpureocillium</taxon>
    </lineage>
</organism>
<evidence type="ECO:0000313" key="2">
    <source>
        <dbReference type="Proteomes" id="UP001638806"/>
    </source>
</evidence>
<sequence>MTSNEPNMCPRMALTSSNRLETVPNGRPGSSDRFFHAPVHEDVHRSRAALTSARVDANEIRHLSASPPVDVHVPAEAGADTYTTLNGGHSPATQTNADDGSAQSYGPIISLSDIPASDISTDYLAGLFTHDPARLTSGDTATSHNQRQPPAGVRLNGYASIGAFPDLFRPTSIDTSCSDDQVRAPAEVSLNASESRAVKTLDSEPQHELDELLARIDAFVAGDPNASMLEEQPSTLPIHGRQRSPYAPHGPEDMATAAHLLQLRAVEVPNREAYALEHQTNREQVEGFGEDLEDSTELWQVSFDEFGQKIDYNNFLDQILADWDAQSSLDQLPTSVGTFPSLDWEQWLFAVDGEHFAVALNEGHELKTEQCYMEPRQRMEQEVDALVSKGAIDIPALEDLQSALFIFGCQTVGPSHEIRPPGV</sequence>
<keyword evidence="2" id="KW-1185">Reference proteome</keyword>